<proteinExistence type="predicted"/>
<reference evidence="1 2" key="1">
    <citation type="submission" date="2021-04" db="EMBL/GenBank/DDBJ databases">
        <authorList>
            <person name="De Guttry C."/>
            <person name="Zahm M."/>
            <person name="Klopp C."/>
            <person name="Cabau C."/>
            <person name="Louis A."/>
            <person name="Berthelot C."/>
            <person name="Parey E."/>
            <person name="Roest Crollius H."/>
            <person name="Montfort J."/>
            <person name="Robinson-Rechavi M."/>
            <person name="Bucao C."/>
            <person name="Bouchez O."/>
            <person name="Gislard M."/>
            <person name="Lluch J."/>
            <person name="Milhes M."/>
            <person name="Lampietro C."/>
            <person name="Lopez Roques C."/>
            <person name="Donnadieu C."/>
            <person name="Braasch I."/>
            <person name="Desvignes T."/>
            <person name="Postlethwait J."/>
            <person name="Bobe J."/>
            <person name="Wedekind C."/>
            <person name="Guiguen Y."/>
        </authorList>
    </citation>
    <scope>NUCLEOTIDE SEQUENCE [LARGE SCALE GENOMIC DNA]</scope>
    <source>
        <strain evidence="1">Cs_M1</strain>
        <tissue evidence="1">Blood</tissue>
    </source>
</reference>
<sequence length="152" mass="17529">MAGICEWEVWEESTVGSDHYPILCTVGRREEEVLVDGVGRWVFGRAKWDQFQELSEQVMARVDMRGDVDSMNNWVRTALVGAATEAIPKSSGRRRRKAVPWWMEECGAMPNHLLTDIDVWEFRESVKLLREIFAQKAFDPFRGPEVQPGPEF</sequence>
<dbReference type="EMBL" id="JAGTTL010000024">
    <property type="protein sequence ID" value="KAK6303647.1"/>
    <property type="molecule type" value="Genomic_DNA"/>
</dbReference>
<dbReference type="SUPFAM" id="SSF54373">
    <property type="entry name" value="FAD-linked reductases, C-terminal domain"/>
    <property type="match status" value="1"/>
</dbReference>
<name>A0AAN8L2J1_9TELE</name>
<protein>
    <recommendedName>
        <fullName evidence="3">Endonuclease/exonuclease/phosphatase domain-containing protein</fullName>
    </recommendedName>
</protein>
<dbReference type="Gene3D" id="3.30.410.40">
    <property type="match status" value="1"/>
</dbReference>
<dbReference type="Proteomes" id="UP001356427">
    <property type="component" value="Unassembled WGS sequence"/>
</dbReference>
<comment type="caution">
    <text evidence="1">The sequence shown here is derived from an EMBL/GenBank/DDBJ whole genome shotgun (WGS) entry which is preliminary data.</text>
</comment>
<evidence type="ECO:0000313" key="1">
    <source>
        <dbReference type="EMBL" id="KAK6303647.1"/>
    </source>
</evidence>
<evidence type="ECO:0000313" key="2">
    <source>
        <dbReference type="Proteomes" id="UP001356427"/>
    </source>
</evidence>
<organism evidence="1 2">
    <name type="scientific">Coregonus suidteri</name>
    <dbReference type="NCBI Taxonomy" id="861788"/>
    <lineage>
        <taxon>Eukaryota</taxon>
        <taxon>Metazoa</taxon>
        <taxon>Chordata</taxon>
        <taxon>Craniata</taxon>
        <taxon>Vertebrata</taxon>
        <taxon>Euteleostomi</taxon>
        <taxon>Actinopterygii</taxon>
        <taxon>Neopterygii</taxon>
        <taxon>Teleostei</taxon>
        <taxon>Protacanthopterygii</taxon>
        <taxon>Salmoniformes</taxon>
        <taxon>Salmonidae</taxon>
        <taxon>Coregoninae</taxon>
        <taxon>Coregonus</taxon>
    </lineage>
</organism>
<accession>A0AAN8L2J1</accession>
<gene>
    <name evidence="1" type="ORF">J4Q44_G00261010</name>
</gene>
<dbReference type="AlphaFoldDB" id="A0AAN8L2J1"/>
<keyword evidence="2" id="KW-1185">Reference proteome</keyword>
<evidence type="ECO:0008006" key="3">
    <source>
        <dbReference type="Google" id="ProtNLM"/>
    </source>
</evidence>